<keyword evidence="2" id="KW-0472">Membrane</keyword>
<reference evidence="3" key="1">
    <citation type="submission" date="2021-02" db="EMBL/GenBank/DDBJ databases">
        <authorList>
            <person name="Dougan E. K."/>
            <person name="Rhodes N."/>
            <person name="Thang M."/>
            <person name="Chan C."/>
        </authorList>
    </citation>
    <scope>NUCLEOTIDE SEQUENCE</scope>
</reference>
<evidence type="ECO:0000313" key="3">
    <source>
        <dbReference type="EMBL" id="CAE8707264.1"/>
    </source>
</evidence>
<feature type="non-terminal residue" evidence="3">
    <location>
        <position position="1"/>
    </location>
</feature>
<dbReference type="Proteomes" id="UP000626109">
    <property type="component" value="Unassembled WGS sequence"/>
</dbReference>
<evidence type="ECO:0008006" key="5">
    <source>
        <dbReference type="Google" id="ProtNLM"/>
    </source>
</evidence>
<proteinExistence type="predicted"/>
<feature type="compositionally biased region" description="Polar residues" evidence="1">
    <location>
        <begin position="193"/>
        <end position="206"/>
    </location>
</feature>
<dbReference type="EMBL" id="CAJNNW010031355">
    <property type="protein sequence ID" value="CAE8707264.1"/>
    <property type="molecule type" value="Genomic_DNA"/>
</dbReference>
<dbReference type="InterPro" id="IPR051413">
    <property type="entry name" value="K/Na_HCN_channel"/>
</dbReference>
<keyword evidence="2" id="KW-1133">Transmembrane helix</keyword>
<dbReference type="GO" id="GO:0098855">
    <property type="term" value="C:HCN channel complex"/>
    <property type="evidence" value="ECO:0007669"/>
    <property type="project" value="TreeGrafter"/>
</dbReference>
<protein>
    <recommendedName>
        <fullName evidence="5">Ion transport domain-containing protein</fullName>
    </recommendedName>
</protein>
<dbReference type="PANTHER" id="PTHR45689">
    <property type="entry name" value="I[[H]] CHANNEL, ISOFORM E"/>
    <property type="match status" value="1"/>
</dbReference>
<evidence type="ECO:0000256" key="1">
    <source>
        <dbReference type="SAM" id="MobiDB-lite"/>
    </source>
</evidence>
<feature type="region of interest" description="Disordered" evidence="1">
    <location>
        <begin position="116"/>
        <end position="206"/>
    </location>
</feature>
<comment type="caution">
    <text evidence="3">The sequence shown here is derived from an EMBL/GenBank/DDBJ whole genome shotgun (WGS) entry which is preliminary data.</text>
</comment>
<dbReference type="PANTHER" id="PTHR45689:SF5">
    <property type="entry name" value="I[[H]] CHANNEL, ISOFORM E"/>
    <property type="match status" value="1"/>
</dbReference>
<feature type="region of interest" description="Disordered" evidence="1">
    <location>
        <begin position="29"/>
        <end position="92"/>
    </location>
</feature>
<dbReference type="AlphaFoldDB" id="A0A813KSP7"/>
<dbReference type="GO" id="GO:0003254">
    <property type="term" value="P:regulation of membrane depolarization"/>
    <property type="evidence" value="ECO:0007669"/>
    <property type="project" value="TreeGrafter"/>
</dbReference>
<sequence>ASQLVNLQQRLVEAHNREMNSLRQELQTMKSTSISGDSDSMPDASGSPEQGRGSTVDMTIGTLERGKDGFVASRSTPKRGKGSNLDASSSSEQGKGIILVTSSTLERGRGSILVTSGTLDRGRRSSIDTSNTLERGRGSSIDTSSTPEPGRGSSIDTSSTLERGRGSSIDTSGVPEPGEGGINPPPIGIPDTSGGSSPSSMPETPNLVSTSAVFPFLSVPLAPFRTVSEDLQEQVAKRLLALESSSICTIRSQTLKSPAKTLIEGSEPLPAKSVTFHSAAQLVETIPSPPQAPRCVSHNSAFEAFLNLLPQPASPLPVRRAMPTQTSTAMKRAEELVDRVEDVSSAALEDDAEQVAATPFYLHGAWNMADGELLEIKRQQVLMGRGDRNKAEKRDEKENYRSISLAALAQATRSAEGRFIWHPFSRSRLLWDITKLLILSYDLITVPMQAYILPALPIFMALHVIFALFWTLDIAASMLTGVFMNGELVMQPAMIARKYAWTWMVFDLVVLVPEWISSFDRVLGVLRFVTLLRVVN</sequence>
<accession>A0A813KSP7</accession>
<evidence type="ECO:0000256" key="2">
    <source>
        <dbReference type="SAM" id="Phobius"/>
    </source>
</evidence>
<organism evidence="3 4">
    <name type="scientific">Polarella glacialis</name>
    <name type="common">Dinoflagellate</name>
    <dbReference type="NCBI Taxonomy" id="89957"/>
    <lineage>
        <taxon>Eukaryota</taxon>
        <taxon>Sar</taxon>
        <taxon>Alveolata</taxon>
        <taxon>Dinophyceae</taxon>
        <taxon>Suessiales</taxon>
        <taxon>Suessiaceae</taxon>
        <taxon>Polarella</taxon>
    </lineage>
</organism>
<feature type="compositionally biased region" description="Polar residues" evidence="1">
    <location>
        <begin position="29"/>
        <end position="38"/>
    </location>
</feature>
<keyword evidence="2" id="KW-0812">Transmembrane</keyword>
<name>A0A813KSP7_POLGL</name>
<dbReference type="GO" id="GO:0035725">
    <property type="term" value="P:sodium ion transmembrane transport"/>
    <property type="evidence" value="ECO:0007669"/>
    <property type="project" value="TreeGrafter"/>
</dbReference>
<feature type="transmembrane region" description="Helical" evidence="2">
    <location>
        <begin position="458"/>
        <end position="479"/>
    </location>
</feature>
<dbReference type="GO" id="GO:0005249">
    <property type="term" value="F:voltage-gated potassium channel activity"/>
    <property type="evidence" value="ECO:0007669"/>
    <property type="project" value="TreeGrafter"/>
</dbReference>
<gene>
    <name evidence="3" type="ORF">PGLA2088_LOCUS34450</name>
</gene>
<evidence type="ECO:0000313" key="4">
    <source>
        <dbReference type="Proteomes" id="UP000626109"/>
    </source>
</evidence>